<feature type="compositionally biased region" description="Acidic residues" evidence="1">
    <location>
        <begin position="144"/>
        <end position="156"/>
    </location>
</feature>
<dbReference type="GeneID" id="63185402"/>
<evidence type="ECO:0000313" key="4">
    <source>
        <dbReference type="EMBL" id="QSW85048.1"/>
    </source>
</evidence>
<feature type="domain" description="DUF7382" evidence="3">
    <location>
        <begin position="62"/>
        <end position="122"/>
    </location>
</feature>
<gene>
    <name evidence="4" type="ORF">J0X27_16620</name>
</gene>
<dbReference type="EMBL" id="CP071463">
    <property type="protein sequence ID" value="QSW85048.1"/>
    <property type="molecule type" value="Genomic_DNA"/>
</dbReference>
<keyword evidence="2" id="KW-0812">Transmembrane</keyword>
<evidence type="ECO:0000256" key="1">
    <source>
        <dbReference type="SAM" id="MobiDB-lite"/>
    </source>
</evidence>
<feature type="transmembrane region" description="Helical" evidence="2">
    <location>
        <begin position="30"/>
        <end position="52"/>
    </location>
</feature>
<keyword evidence="2" id="KW-0472">Membrane</keyword>
<dbReference type="Pfam" id="PF24107">
    <property type="entry name" value="DUF7382"/>
    <property type="match status" value="1"/>
</dbReference>
<protein>
    <recommendedName>
        <fullName evidence="3">DUF7382 domain-containing protein</fullName>
    </recommendedName>
</protein>
<dbReference type="KEGG" id="hlo:J0X27_16620"/>
<dbReference type="OrthoDB" id="300879at2157"/>
<organism evidence="4 5">
    <name type="scientific">Natrinema longum</name>
    <dbReference type="NCBI Taxonomy" id="370324"/>
    <lineage>
        <taxon>Archaea</taxon>
        <taxon>Methanobacteriati</taxon>
        <taxon>Methanobacteriota</taxon>
        <taxon>Stenosarchaea group</taxon>
        <taxon>Halobacteria</taxon>
        <taxon>Halobacteriales</taxon>
        <taxon>Natrialbaceae</taxon>
        <taxon>Natrinema</taxon>
    </lineage>
</organism>
<name>A0A8A2UAT8_9EURY</name>
<dbReference type="InterPro" id="IPR055806">
    <property type="entry name" value="DUF7382"/>
</dbReference>
<evidence type="ECO:0000256" key="2">
    <source>
        <dbReference type="SAM" id="Phobius"/>
    </source>
</evidence>
<proteinExistence type="predicted"/>
<keyword evidence="5" id="KW-1185">Reference proteome</keyword>
<feature type="region of interest" description="Disordered" evidence="1">
    <location>
        <begin position="144"/>
        <end position="166"/>
    </location>
</feature>
<dbReference type="RefSeq" id="WP_207270258.1">
    <property type="nucleotide sequence ID" value="NZ_CP071463.1"/>
</dbReference>
<keyword evidence="2" id="KW-1133">Transmembrane helix</keyword>
<accession>A0A8A2UAT8</accession>
<sequence>MGSKQRPIPTLSLSSPTRSFVDDDRAIEGLPIRLVIALIVGVMSLGIMLQMLGGIGDFGTKTEVDLEFQDENYISEGDTDSFTVKVVDENDEGVPEATVIATAGSARMDAVIGETGDDGEADFDFEDVELPPDADTGSIEFEIEPPTDSDWEDGEPNNELTVVTDG</sequence>
<evidence type="ECO:0000259" key="3">
    <source>
        <dbReference type="Pfam" id="PF24107"/>
    </source>
</evidence>
<dbReference type="AlphaFoldDB" id="A0A8A2UAT8"/>
<evidence type="ECO:0000313" key="5">
    <source>
        <dbReference type="Proteomes" id="UP000663191"/>
    </source>
</evidence>
<reference evidence="4 5" key="1">
    <citation type="journal article" date="2006" name="Int. J. Syst. Evol. Microbiol.">
        <title>Haloterrigena longa sp. nov. and Haloterrigena limicola sp. nov., extremely halophilic archaea isolated from a salt lake.</title>
        <authorList>
            <person name="Cui H.L."/>
            <person name="Tohty D."/>
            <person name="Zhou P.J."/>
            <person name="Liu S.J."/>
        </authorList>
    </citation>
    <scope>NUCLEOTIDE SEQUENCE [LARGE SCALE GENOMIC DNA]</scope>
    <source>
        <strain evidence="4 5">ABH32</strain>
    </source>
</reference>
<dbReference type="Proteomes" id="UP000663191">
    <property type="component" value="Chromosome"/>
</dbReference>